<evidence type="ECO:0000256" key="1">
    <source>
        <dbReference type="ARBA" id="ARBA00004571"/>
    </source>
</evidence>
<dbReference type="InterPro" id="IPR036942">
    <property type="entry name" value="Beta-barrel_TonB_sf"/>
</dbReference>
<keyword evidence="2 10" id="KW-0813">Transport</keyword>
<evidence type="ECO:0000259" key="14">
    <source>
        <dbReference type="Pfam" id="PF07715"/>
    </source>
</evidence>
<dbReference type="InterPro" id="IPR008969">
    <property type="entry name" value="CarboxyPept-like_regulatory"/>
</dbReference>
<dbReference type="Gene3D" id="2.60.40.1120">
    <property type="entry name" value="Carboxypeptidase-like, regulatory domain"/>
    <property type="match status" value="1"/>
</dbReference>
<organism evidence="15 16">
    <name type="scientific">Sinomicrobium oceani</name>
    <dbReference type="NCBI Taxonomy" id="1150368"/>
    <lineage>
        <taxon>Bacteria</taxon>
        <taxon>Pseudomonadati</taxon>
        <taxon>Bacteroidota</taxon>
        <taxon>Flavobacteriia</taxon>
        <taxon>Flavobacteriales</taxon>
        <taxon>Flavobacteriaceae</taxon>
        <taxon>Sinomicrobium</taxon>
    </lineage>
</organism>
<dbReference type="AlphaFoldDB" id="A0A1K1Q4A0"/>
<comment type="subcellular location">
    <subcellularLocation>
        <location evidence="1 10">Cell outer membrane</location>
        <topology evidence="1 10">Multi-pass membrane protein</topology>
    </subcellularLocation>
</comment>
<evidence type="ECO:0000256" key="9">
    <source>
        <dbReference type="ARBA" id="ARBA00023237"/>
    </source>
</evidence>
<evidence type="ECO:0000256" key="5">
    <source>
        <dbReference type="ARBA" id="ARBA00022729"/>
    </source>
</evidence>
<evidence type="ECO:0000313" key="15">
    <source>
        <dbReference type="EMBL" id="SFW54588.1"/>
    </source>
</evidence>
<feature type="domain" description="TonB-dependent receptor-like beta-barrel" evidence="13">
    <location>
        <begin position="310"/>
        <end position="680"/>
    </location>
</feature>
<keyword evidence="4 10" id="KW-0812">Transmembrane</keyword>
<evidence type="ECO:0000256" key="2">
    <source>
        <dbReference type="ARBA" id="ARBA00022448"/>
    </source>
</evidence>
<evidence type="ECO:0000256" key="8">
    <source>
        <dbReference type="ARBA" id="ARBA00023170"/>
    </source>
</evidence>
<dbReference type="Gene3D" id="2.170.130.10">
    <property type="entry name" value="TonB-dependent receptor, plug domain"/>
    <property type="match status" value="1"/>
</dbReference>
<keyword evidence="16" id="KW-1185">Reference proteome</keyword>
<evidence type="ECO:0000256" key="10">
    <source>
        <dbReference type="PROSITE-ProRule" id="PRU01360"/>
    </source>
</evidence>
<proteinExistence type="inferred from homology"/>
<evidence type="ECO:0000256" key="3">
    <source>
        <dbReference type="ARBA" id="ARBA00022452"/>
    </source>
</evidence>
<dbReference type="Pfam" id="PF13715">
    <property type="entry name" value="CarbopepD_reg_2"/>
    <property type="match status" value="1"/>
</dbReference>
<dbReference type="Pfam" id="PF07715">
    <property type="entry name" value="Plug"/>
    <property type="match status" value="1"/>
</dbReference>
<dbReference type="PROSITE" id="PS52016">
    <property type="entry name" value="TONB_DEPENDENT_REC_3"/>
    <property type="match status" value="1"/>
</dbReference>
<feature type="chain" id="PRO_5011955980" evidence="12">
    <location>
        <begin position="20"/>
        <end position="722"/>
    </location>
</feature>
<dbReference type="SUPFAM" id="SSF49464">
    <property type="entry name" value="Carboxypeptidase regulatory domain-like"/>
    <property type="match status" value="1"/>
</dbReference>
<dbReference type="InterPro" id="IPR000531">
    <property type="entry name" value="Beta-barrel_TonB"/>
</dbReference>
<keyword evidence="7 10" id="KW-0472">Membrane</keyword>
<dbReference type="GO" id="GO:0044718">
    <property type="term" value="P:siderophore transmembrane transport"/>
    <property type="evidence" value="ECO:0007669"/>
    <property type="project" value="TreeGrafter"/>
</dbReference>
<feature type="domain" description="TonB-dependent receptor plug" evidence="14">
    <location>
        <begin position="121"/>
        <end position="228"/>
    </location>
</feature>
<evidence type="ECO:0000256" key="11">
    <source>
        <dbReference type="RuleBase" id="RU003357"/>
    </source>
</evidence>
<dbReference type="InterPro" id="IPR037066">
    <property type="entry name" value="Plug_dom_sf"/>
</dbReference>
<keyword evidence="6 11" id="KW-0798">TonB box</keyword>
<keyword evidence="3 10" id="KW-1134">Transmembrane beta strand</keyword>
<dbReference type="Gene3D" id="2.40.170.20">
    <property type="entry name" value="TonB-dependent receptor, beta-barrel domain"/>
    <property type="match status" value="1"/>
</dbReference>
<keyword evidence="5 12" id="KW-0732">Signal</keyword>
<dbReference type="PANTHER" id="PTHR30069">
    <property type="entry name" value="TONB-DEPENDENT OUTER MEMBRANE RECEPTOR"/>
    <property type="match status" value="1"/>
</dbReference>
<evidence type="ECO:0000313" key="16">
    <source>
        <dbReference type="Proteomes" id="UP000182248"/>
    </source>
</evidence>
<accession>A0A1K1Q4A0</accession>
<dbReference type="Pfam" id="PF00593">
    <property type="entry name" value="TonB_dep_Rec_b-barrel"/>
    <property type="match status" value="1"/>
</dbReference>
<keyword evidence="9 10" id="KW-0998">Cell outer membrane</keyword>
<sequence length="722" mass="81039">MKYYLTGMLLLCVYSMAFAQHTFETYIKDEHNREPLPGVSVYFPELEKGGASDSDGFISIPGIPTGKYTIEFRYMGYGSLQIEQTFPVPANDLPLVFYLSPTHETMDEVVLTSTRSTRTIEDIPTRIEFIAGEELAEKGNMKPGDIRMLLNESTGIQTQQTSATSYNSSIRIQGLDGKYTQLLRDGLPLYSGYSGGLSLMQIAPLDLKQVEVIKGSSSTLYGGGAIAGLVNLISRTPEEKRQLNFMVNGTSALGLDASGFYAEKYGKAGITVFASYNKGTAYDPADIGLTAIPEFERFTLNPKLFLYLNHTEIQLGLNYVTENRLGGSMDFIGDKSDSGYFEKNNTDRVSTQFLATHTLSEHTRLQAKNSISLFKRNIGIPGYTFGGEQVSSFSEVNITVNNEKTEWVGGLNLWTENFTQSDGDPGQDLSFSDHTLGAFIQNTWNISGKWTLETGLRGDYQNHYGSFFLPRFSLMFEPSYRLTFRTGGGLGYKTPTIFTEDTERLQFRNVLPPDISGSKAEKSTGINLDINYRWPIAGDLSLSTNTLLFYTRIDDPLVLTSDDNRTYRFTQPEGYVNTQGIEANMKWGYKDFKLFMGYTYADVKEHYANGTSPYPLVAKHRLNNVLMYEKHENFWVGLEAYYYSPQGLNDGSTGKSYWIMGIMSEKKLGEHFSVFLNLENMLDTRQTRFDTIYTGSINDPQFRDIYAPVDGFVVNGGFKVML</sequence>
<dbReference type="InterPro" id="IPR039426">
    <property type="entry name" value="TonB-dep_rcpt-like"/>
</dbReference>
<protein>
    <submittedName>
        <fullName evidence="15">Iron complex outermembrane recepter protein</fullName>
    </submittedName>
</protein>
<keyword evidence="8" id="KW-0675">Receptor</keyword>
<dbReference type="InterPro" id="IPR012910">
    <property type="entry name" value="Plug_dom"/>
</dbReference>
<dbReference type="GO" id="GO:0015344">
    <property type="term" value="F:siderophore uptake transmembrane transporter activity"/>
    <property type="evidence" value="ECO:0007669"/>
    <property type="project" value="TreeGrafter"/>
</dbReference>
<name>A0A1K1Q4A0_9FLAO</name>
<dbReference type="SUPFAM" id="SSF56935">
    <property type="entry name" value="Porins"/>
    <property type="match status" value="1"/>
</dbReference>
<feature type="signal peptide" evidence="12">
    <location>
        <begin position="1"/>
        <end position="19"/>
    </location>
</feature>
<evidence type="ECO:0000256" key="6">
    <source>
        <dbReference type="ARBA" id="ARBA00023077"/>
    </source>
</evidence>
<evidence type="ECO:0000256" key="12">
    <source>
        <dbReference type="SAM" id="SignalP"/>
    </source>
</evidence>
<comment type="similarity">
    <text evidence="10 11">Belongs to the TonB-dependent receptor family.</text>
</comment>
<reference evidence="15 16" key="1">
    <citation type="submission" date="2016-11" db="EMBL/GenBank/DDBJ databases">
        <authorList>
            <person name="Jaros S."/>
            <person name="Januszkiewicz K."/>
            <person name="Wedrychowicz H."/>
        </authorList>
    </citation>
    <scope>NUCLEOTIDE SEQUENCE [LARGE SCALE GENOMIC DNA]</scope>
    <source>
        <strain evidence="15 16">CGMCC 1.12145</strain>
    </source>
</reference>
<dbReference type="GO" id="GO:0009279">
    <property type="term" value="C:cell outer membrane"/>
    <property type="evidence" value="ECO:0007669"/>
    <property type="project" value="UniProtKB-SubCell"/>
</dbReference>
<dbReference type="EMBL" id="FPJE01000011">
    <property type="protein sequence ID" value="SFW54588.1"/>
    <property type="molecule type" value="Genomic_DNA"/>
</dbReference>
<evidence type="ECO:0000259" key="13">
    <source>
        <dbReference type="Pfam" id="PF00593"/>
    </source>
</evidence>
<evidence type="ECO:0000256" key="4">
    <source>
        <dbReference type="ARBA" id="ARBA00022692"/>
    </source>
</evidence>
<dbReference type="STRING" id="1150368.SAMN02927921_02245"/>
<dbReference type="PANTHER" id="PTHR30069:SF29">
    <property type="entry name" value="HEMOGLOBIN AND HEMOGLOBIN-HAPTOGLOBIN-BINDING PROTEIN 1-RELATED"/>
    <property type="match status" value="1"/>
</dbReference>
<dbReference type="Proteomes" id="UP000182248">
    <property type="component" value="Unassembled WGS sequence"/>
</dbReference>
<gene>
    <name evidence="15" type="ORF">SAMN02927921_02245</name>
</gene>
<evidence type="ECO:0000256" key="7">
    <source>
        <dbReference type="ARBA" id="ARBA00023136"/>
    </source>
</evidence>